<accession>A0ABN5SVF7</accession>
<proteinExistence type="predicted"/>
<dbReference type="EMBL" id="CP034158">
    <property type="protein sequence ID" value="AZI66158.1"/>
    <property type="molecule type" value="Genomic_DNA"/>
</dbReference>
<dbReference type="RefSeq" id="WP_124756821.1">
    <property type="nucleotide sequence ID" value="NZ_CP034158.1"/>
</dbReference>
<dbReference type="Proteomes" id="UP000274483">
    <property type="component" value="Chromosome"/>
</dbReference>
<name>A0ABN5SVF7_9FLAO</name>
<reference evidence="1 2" key="1">
    <citation type="submission" date="2018-11" db="EMBL/GenBank/DDBJ databases">
        <title>Proposal to divide the Flavobacteriaceae and reorganize its genera based on Amino Acid Identity values calculated from whole genome sequences.</title>
        <authorList>
            <person name="Nicholson A.C."/>
            <person name="Gulvik C.A."/>
            <person name="Whitney A.M."/>
            <person name="Humrighouse B.W."/>
            <person name="Bell M."/>
            <person name="Holmes B."/>
            <person name="Steigerwalt A.G."/>
            <person name="Villarma A."/>
            <person name="Sheth M."/>
            <person name="Batra D."/>
            <person name="Pryor J."/>
            <person name="Bernardet J.-F."/>
            <person name="Hugo C."/>
            <person name="Kampfer P."/>
            <person name="Newman J.D."/>
            <person name="McQuiston J.R."/>
        </authorList>
    </citation>
    <scope>NUCLEOTIDE SEQUENCE [LARGE SCALE GENOMIC DNA]</scope>
    <source>
        <strain evidence="1 2">H3001</strain>
    </source>
</reference>
<evidence type="ECO:0000313" key="2">
    <source>
        <dbReference type="Proteomes" id="UP000274483"/>
    </source>
</evidence>
<organism evidence="1 2">
    <name type="scientific">Kaistella daneshvariae</name>
    <dbReference type="NCBI Taxonomy" id="2487074"/>
    <lineage>
        <taxon>Bacteria</taxon>
        <taxon>Pseudomonadati</taxon>
        <taxon>Bacteroidota</taxon>
        <taxon>Flavobacteriia</taxon>
        <taxon>Flavobacteriales</taxon>
        <taxon>Weeksellaceae</taxon>
        <taxon>Chryseobacterium group</taxon>
        <taxon>Kaistella</taxon>
    </lineage>
</organism>
<sequence>MQKILARNQTSGILNWKKMSISGGIFFHEDFKTKKTFGRLKLAKIRIENFAELAQSSWNLK</sequence>
<keyword evidence="2" id="KW-1185">Reference proteome</keyword>
<gene>
    <name evidence="1" type="ORF">EIB71_00005</name>
</gene>
<protein>
    <submittedName>
        <fullName evidence="1">Uncharacterized protein</fullName>
    </submittedName>
</protein>
<evidence type="ECO:0000313" key="1">
    <source>
        <dbReference type="EMBL" id="AZI66158.1"/>
    </source>
</evidence>